<dbReference type="GO" id="GO:0005634">
    <property type="term" value="C:nucleus"/>
    <property type="evidence" value="ECO:0007669"/>
    <property type="project" value="TreeGrafter"/>
</dbReference>
<dbReference type="PANTHER" id="PTHR45640:SF26">
    <property type="entry name" value="RE23625P"/>
    <property type="match status" value="1"/>
</dbReference>
<organism evidence="2">
    <name type="scientific">mine drainage metagenome</name>
    <dbReference type="NCBI Taxonomy" id="410659"/>
    <lineage>
        <taxon>unclassified sequences</taxon>
        <taxon>metagenomes</taxon>
        <taxon>ecological metagenomes</taxon>
    </lineage>
</organism>
<dbReference type="GO" id="GO:0009408">
    <property type="term" value="P:response to heat"/>
    <property type="evidence" value="ECO:0007669"/>
    <property type="project" value="TreeGrafter"/>
</dbReference>
<feature type="domain" description="SHSP" evidence="1">
    <location>
        <begin position="32"/>
        <end position="127"/>
    </location>
</feature>
<protein>
    <recommendedName>
        <fullName evidence="1">SHSP domain-containing protein</fullName>
    </recommendedName>
</protein>
<dbReference type="CDD" id="cd06464">
    <property type="entry name" value="ACD_sHsps-like"/>
    <property type="match status" value="1"/>
</dbReference>
<reference evidence="2" key="1">
    <citation type="submission" date="2009-10" db="EMBL/GenBank/DDBJ databases">
        <title>Diversity of trophic interactions inside an arsenic-rich microbial ecosystem.</title>
        <authorList>
            <person name="Bertin P.N."/>
            <person name="Heinrich-Salmeron A."/>
            <person name="Pelletier E."/>
            <person name="Goulhen-Chollet F."/>
            <person name="Arsene-Ploetze F."/>
            <person name="Gallien S."/>
            <person name="Calteau A."/>
            <person name="Vallenet D."/>
            <person name="Casiot C."/>
            <person name="Chane-Woon-Ming B."/>
            <person name="Giloteaux L."/>
            <person name="Barakat M."/>
            <person name="Bonnefoy V."/>
            <person name="Bruneel O."/>
            <person name="Chandler M."/>
            <person name="Cleiss J."/>
            <person name="Duran R."/>
            <person name="Elbaz-Poulichet F."/>
            <person name="Fonknechten N."/>
            <person name="Lauga B."/>
            <person name="Mornico D."/>
            <person name="Ortet P."/>
            <person name="Schaeffer C."/>
            <person name="Siguier P."/>
            <person name="Alexander Thil Smith A."/>
            <person name="Van Dorsselaer A."/>
            <person name="Weissenbach J."/>
            <person name="Medigue C."/>
            <person name="Le Paslier D."/>
        </authorList>
    </citation>
    <scope>NUCLEOTIDE SEQUENCE</scope>
</reference>
<dbReference type="InterPro" id="IPR002068">
    <property type="entry name" value="A-crystallin/Hsp20_dom"/>
</dbReference>
<dbReference type="Pfam" id="PF00011">
    <property type="entry name" value="HSP20"/>
    <property type="match status" value="1"/>
</dbReference>
<sequence length="127" mass="14222">MSELTTIERPAIRPGLRSALDLLNWDPFRGLVGNLPQGPSFEVERNDEGYRLELPVPGFSPEQIEATVNDGILNVVGKNERRNFTRTISLPDEIDSERIDASVEHGMLTLKLPLHPKAQPKRITVRG</sequence>
<proteinExistence type="predicted"/>
<accession>E6PDD7</accession>
<dbReference type="GO" id="GO:0005737">
    <property type="term" value="C:cytoplasm"/>
    <property type="evidence" value="ECO:0007669"/>
    <property type="project" value="TreeGrafter"/>
</dbReference>
<gene>
    <name evidence="2" type="ORF">CARN1_2300</name>
</gene>
<dbReference type="Gene3D" id="2.60.40.790">
    <property type="match status" value="1"/>
</dbReference>
<dbReference type="SUPFAM" id="SSF49764">
    <property type="entry name" value="HSP20-like chaperones"/>
    <property type="match status" value="1"/>
</dbReference>
<dbReference type="InterPro" id="IPR001436">
    <property type="entry name" value="Alpha-crystallin/sHSP_animal"/>
</dbReference>
<dbReference type="InterPro" id="IPR008978">
    <property type="entry name" value="HSP20-like_chaperone"/>
</dbReference>
<dbReference type="GO" id="GO:0051082">
    <property type="term" value="F:unfolded protein binding"/>
    <property type="evidence" value="ECO:0007669"/>
    <property type="project" value="TreeGrafter"/>
</dbReference>
<dbReference type="GO" id="GO:0042026">
    <property type="term" value="P:protein refolding"/>
    <property type="evidence" value="ECO:0007669"/>
    <property type="project" value="TreeGrafter"/>
</dbReference>
<dbReference type="AlphaFoldDB" id="E6PDD7"/>
<evidence type="ECO:0000259" key="1">
    <source>
        <dbReference type="PROSITE" id="PS01031"/>
    </source>
</evidence>
<dbReference type="PANTHER" id="PTHR45640">
    <property type="entry name" value="HEAT SHOCK PROTEIN HSP-12.2-RELATED"/>
    <property type="match status" value="1"/>
</dbReference>
<comment type="caution">
    <text evidence="2">The sequence shown here is derived from an EMBL/GenBank/DDBJ whole genome shotgun (WGS) entry which is preliminary data.</text>
</comment>
<dbReference type="EMBL" id="CABL01000001">
    <property type="protein sequence ID" value="CBH74413.1"/>
    <property type="molecule type" value="Genomic_DNA"/>
</dbReference>
<name>E6PDD7_9ZZZZ</name>
<dbReference type="PROSITE" id="PS01031">
    <property type="entry name" value="SHSP"/>
    <property type="match status" value="1"/>
</dbReference>
<evidence type="ECO:0000313" key="2">
    <source>
        <dbReference type="EMBL" id="CBH74413.1"/>
    </source>
</evidence>